<evidence type="ECO:0000313" key="4">
    <source>
        <dbReference type="Proteomes" id="UP001230188"/>
    </source>
</evidence>
<protein>
    <submittedName>
        <fullName evidence="3">Uncharacterized protein</fullName>
    </submittedName>
</protein>
<name>A0AAD7XH86_9STRA</name>
<reference evidence="3" key="1">
    <citation type="submission" date="2023-01" db="EMBL/GenBank/DDBJ databases">
        <title>Metagenome sequencing of chrysophaentin producing Chrysophaeum taylorii.</title>
        <authorList>
            <person name="Davison J."/>
            <person name="Bewley C."/>
        </authorList>
    </citation>
    <scope>NUCLEOTIDE SEQUENCE</scope>
    <source>
        <strain evidence="3">NIES-1699</strain>
    </source>
</reference>
<evidence type="ECO:0000256" key="1">
    <source>
        <dbReference type="ARBA" id="ARBA00022614"/>
    </source>
</evidence>
<accession>A0AAD7XH86</accession>
<dbReference type="PANTHER" id="PTHR48051:SF60">
    <property type="entry name" value="VOLUME-REGULATED ANION CHANNEL SUBUNIT LRRC8D"/>
    <property type="match status" value="1"/>
</dbReference>
<comment type="caution">
    <text evidence="3">The sequence shown here is derived from an EMBL/GenBank/DDBJ whole genome shotgun (WGS) entry which is preliminary data.</text>
</comment>
<dbReference type="SUPFAM" id="SSF52058">
    <property type="entry name" value="L domain-like"/>
    <property type="match status" value="1"/>
</dbReference>
<keyword evidence="4" id="KW-1185">Reference proteome</keyword>
<dbReference type="InterPro" id="IPR032675">
    <property type="entry name" value="LRR_dom_sf"/>
</dbReference>
<dbReference type="Proteomes" id="UP001230188">
    <property type="component" value="Unassembled WGS sequence"/>
</dbReference>
<dbReference type="InterPro" id="IPR050216">
    <property type="entry name" value="LRR_domain-containing"/>
</dbReference>
<sequence>MRSRAPRVSAATPRKLGLCKGELASLAPKYAVAARSRVLHLSYLGLYCIPEHVFALRLIIRLDVGHNELVEISPSVGDLGVLEELWVNDNPIRALPTELGRCRKLRVLDARRTRLEKLPAVLGRLQLDEIDIGHTPYAASSPDDTPALLAHLAMLDERETLTKDMMDRASAGIYREVSDRDAVRGMVAAVADEFAEVADLRNVVRNCDRLLPRNVGSDRAKAARRVREKFVALRRDNDRKRASAELELKMRALYYDRIDPAKVEGYIKAIYEKNDDKPLQLEDVRFLVQHAPRLFPDDPSEIEGRRIRDNVWTLQEKLTEDRASCVRDVVSVLKTSVYADVEPPLVDDLARAVCDQFKRDRFATKAELRDLKKLAADAHLVFPPEFHKAKPAKVRAAFKQHKG</sequence>
<gene>
    <name evidence="3" type="ORF">CTAYLR_006231</name>
</gene>
<dbReference type="PANTHER" id="PTHR48051">
    <property type="match status" value="1"/>
</dbReference>
<dbReference type="AlphaFoldDB" id="A0AAD7XH86"/>
<dbReference type="Gene3D" id="3.80.10.10">
    <property type="entry name" value="Ribonuclease Inhibitor"/>
    <property type="match status" value="1"/>
</dbReference>
<evidence type="ECO:0000313" key="3">
    <source>
        <dbReference type="EMBL" id="KAJ8599263.1"/>
    </source>
</evidence>
<keyword evidence="2" id="KW-0677">Repeat</keyword>
<proteinExistence type="predicted"/>
<keyword evidence="1" id="KW-0433">Leucine-rich repeat</keyword>
<dbReference type="GO" id="GO:0005737">
    <property type="term" value="C:cytoplasm"/>
    <property type="evidence" value="ECO:0007669"/>
    <property type="project" value="TreeGrafter"/>
</dbReference>
<evidence type="ECO:0000256" key="2">
    <source>
        <dbReference type="ARBA" id="ARBA00022737"/>
    </source>
</evidence>
<organism evidence="3 4">
    <name type="scientific">Chrysophaeum taylorii</name>
    <dbReference type="NCBI Taxonomy" id="2483200"/>
    <lineage>
        <taxon>Eukaryota</taxon>
        <taxon>Sar</taxon>
        <taxon>Stramenopiles</taxon>
        <taxon>Ochrophyta</taxon>
        <taxon>Pelagophyceae</taxon>
        <taxon>Pelagomonadales</taxon>
        <taxon>Pelagomonadaceae</taxon>
        <taxon>Chrysophaeum</taxon>
    </lineage>
</organism>
<dbReference type="EMBL" id="JAQMWT010000575">
    <property type="protein sequence ID" value="KAJ8599263.1"/>
    <property type="molecule type" value="Genomic_DNA"/>
</dbReference>